<evidence type="ECO:0000259" key="1">
    <source>
        <dbReference type="Pfam" id="PF04993"/>
    </source>
</evidence>
<dbReference type="SUPFAM" id="SSF159894">
    <property type="entry name" value="YgaC/TfoX-N like"/>
    <property type="match status" value="1"/>
</dbReference>
<dbReference type="Proteomes" id="UP000504882">
    <property type="component" value="Unassembled WGS sequence"/>
</dbReference>
<accession>A0ABY2DZC0</accession>
<dbReference type="EMBL" id="SMNA01000010">
    <property type="protein sequence ID" value="TDE90036.1"/>
    <property type="molecule type" value="Genomic_DNA"/>
</dbReference>
<name>A0ABY2DZC0_9MICO</name>
<protein>
    <recommendedName>
        <fullName evidence="1">TfoX N-terminal domain-containing protein</fullName>
    </recommendedName>
</protein>
<dbReference type="InterPro" id="IPR007076">
    <property type="entry name" value="TfoX_N"/>
</dbReference>
<sequence length="200" mass="21115">MVSTGASKTTLWELSVSLAPCAVSCAVIGLTASSRSAPGTHSGYVRRSVPRFFDPDRSARGVLLWAGSLRAVARRWGCSVIPTQAQADLVQRVRELLVGEPSTREVSMFGGRAFMVAESMVVSAHRSGDLLVRVPAERHDELLARPGAEQAEMGTGRTMGPGWVTVSAATLESVADLSAWLDIALDHNRAVTGRDGGTGA</sequence>
<reference evidence="2 3" key="1">
    <citation type="submission" date="2019-03" db="EMBL/GenBank/DDBJ databases">
        <title>Genomic features of bacteria from cold environments.</title>
        <authorList>
            <person name="Shen L."/>
        </authorList>
    </citation>
    <scope>NUCLEOTIDE SEQUENCE [LARGE SCALE GENOMIC DNA]</scope>
    <source>
        <strain evidence="3">T3246-1</strain>
    </source>
</reference>
<feature type="domain" description="TfoX N-terminal" evidence="1">
    <location>
        <begin position="104"/>
        <end position="187"/>
    </location>
</feature>
<evidence type="ECO:0000313" key="2">
    <source>
        <dbReference type="EMBL" id="TDE90036.1"/>
    </source>
</evidence>
<evidence type="ECO:0000313" key="3">
    <source>
        <dbReference type="Proteomes" id="UP000504882"/>
    </source>
</evidence>
<keyword evidence="3" id="KW-1185">Reference proteome</keyword>
<comment type="caution">
    <text evidence="2">The sequence shown here is derived from an EMBL/GenBank/DDBJ whole genome shotgun (WGS) entry which is preliminary data.</text>
</comment>
<dbReference type="Gene3D" id="3.30.1460.30">
    <property type="entry name" value="YgaC/TfoX-N like chaperone"/>
    <property type="match status" value="1"/>
</dbReference>
<proteinExistence type="predicted"/>
<dbReference type="Pfam" id="PF04993">
    <property type="entry name" value="TfoX_N"/>
    <property type="match status" value="1"/>
</dbReference>
<organism evidence="2 3">
    <name type="scientific">Occultella glacieicola</name>
    <dbReference type="NCBI Taxonomy" id="2518684"/>
    <lineage>
        <taxon>Bacteria</taxon>
        <taxon>Bacillati</taxon>
        <taxon>Actinomycetota</taxon>
        <taxon>Actinomycetes</taxon>
        <taxon>Micrococcales</taxon>
        <taxon>Ruaniaceae</taxon>
        <taxon>Occultella</taxon>
    </lineage>
</organism>
<gene>
    <name evidence="2" type="ORF">EXU48_19130</name>
</gene>